<dbReference type="Gene3D" id="3.40.190.10">
    <property type="entry name" value="Periplasmic binding protein-like II"/>
    <property type="match status" value="2"/>
</dbReference>
<keyword evidence="4" id="KW-0804">Transcription</keyword>
<dbReference type="Gene3D" id="1.10.10.10">
    <property type="entry name" value="Winged helix-like DNA-binding domain superfamily/Winged helix DNA-binding domain"/>
    <property type="match status" value="1"/>
</dbReference>
<evidence type="ECO:0000313" key="6">
    <source>
        <dbReference type="EMBL" id="MBD0424638.1"/>
    </source>
</evidence>
<evidence type="ECO:0000256" key="3">
    <source>
        <dbReference type="ARBA" id="ARBA00023125"/>
    </source>
</evidence>
<keyword evidence="3" id="KW-0238">DNA-binding</keyword>
<dbReference type="InterPro" id="IPR000847">
    <property type="entry name" value="LysR_HTH_N"/>
</dbReference>
<gene>
    <name evidence="6" type="ORF">H0H10_36670</name>
</gene>
<dbReference type="CDD" id="cd08414">
    <property type="entry name" value="PBP2_LTTR_aromatics_like"/>
    <property type="match status" value="1"/>
</dbReference>
<dbReference type="GO" id="GO:0003677">
    <property type="term" value="F:DNA binding"/>
    <property type="evidence" value="ECO:0007669"/>
    <property type="project" value="UniProtKB-KW"/>
</dbReference>
<dbReference type="EMBL" id="JACVQF010000235">
    <property type="protein sequence ID" value="MBD0424638.1"/>
    <property type="molecule type" value="Genomic_DNA"/>
</dbReference>
<proteinExistence type="inferred from homology"/>
<keyword evidence="2" id="KW-0805">Transcription regulation</keyword>
<dbReference type="InterPro" id="IPR036388">
    <property type="entry name" value="WH-like_DNA-bd_sf"/>
</dbReference>
<dbReference type="PRINTS" id="PR00039">
    <property type="entry name" value="HTHLYSR"/>
</dbReference>
<reference evidence="6" key="2">
    <citation type="submission" date="2020-09" db="EMBL/GenBank/DDBJ databases">
        <authorList>
            <person name="Luo X."/>
        </authorList>
    </citation>
    <scope>NUCLEOTIDE SEQUENCE</scope>
    <source>
        <strain evidence="6">TRM S81-3</strain>
    </source>
</reference>
<dbReference type="Proteomes" id="UP000621210">
    <property type="component" value="Unassembled WGS sequence"/>
</dbReference>
<dbReference type="Pfam" id="PF00126">
    <property type="entry name" value="HTH_1"/>
    <property type="match status" value="1"/>
</dbReference>
<reference evidence="6" key="1">
    <citation type="submission" date="2020-09" db="EMBL/GenBank/DDBJ databases">
        <title>Streptomyces grisecoloratus sp. nov., isolated from cotton soil.</title>
        <authorList>
            <person name="Xing L."/>
        </authorList>
    </citation>
    <scope>NUCLEOTIDE SEQUENCE</scope>
    <source>
        <strain evidence="6">TRM S81-3</strain>
    </source>
</reference>
<dbReference type="InterPro" id="IPR005119">
    <property type="entry name" value="LysR_subst-bd"/>
</dbReference>
<evidence type="ECO:0000259" key="5">
    <source>
        <dbReference type="PROSITE" id="PS50931"/>
    </source>
</evidence>
<evidence type="ECO:0000256" key="4">
    <source>
        <dbReference type="ARBA" id="ARBA00023163"/>
    </source>
</evidence>
<comment type="caution">
    <text evidence="6">The sequence shown here is derived from an EMBL/GenBank/DDBJ whole genome shotgun (WGS) entry which is preliminary data.</text>
</comment>
<keyword evidence="7" id="KW-1185">Reference proteome</keyword>
<dbReference type="PANTHER" id="PTHR30346">
    <property type="entry name" value="TRANSCRIPTIONAL DUAL REGULATOR HCAR-RELATED"/>
    <property type="match status" value="1"/>
</dbReference>
<dbReference type="GO" id="GO:0003700">
    <property type="term" value="F:DNA-binding transcription factor activity"/>
    <property type="evidence" value="ECO:0007669"/>
    <property type="project" value="InterPro"/>
</dbReference>
<dbReference type="RefSeq" id="WP_188185518.1">
    <property type="nucleotide sequence ID" value="NZ_JACVQF010000235.1"/>
</dbReference>
<dbReference type="AlphaFoldDB" id="A0A926LDS3"/>
<dbReference type="FunFam" id="1.10.10.10:FF:000001">
    <property type="entry name" value="LysR family transcriptional regulator"/>
    <property type="match status" value="1"/>
</dbReference>
<comment type="similarity">
    <text evidence="1">Belongs to the LysR transcriptional regulatory family.</text>
</comment>
<evidence type="ECO:0000256" key="1">
    <source>
        <dbReference type="ARBA" id="ARBA00009437"/>
    </source>
</evidence>
<protein>
    <submittedName>
        <fullName evidence="6">LysR family transcriptional regulator</fullName>
    </submittedName>
</protein>
<dbReference type="SUPFAM" id="SSF46785">
    <property type="entry name" value="Winged helix' DNA-binding domain"/>
    <property type="match status" value="1"/>
</dbReference>
<accession>A0A926LDS3</accession>
<dbReference type="GO" id="GO:0032993">
    <property type="term" value="C:protein-DNA complex"/>
    <property type="evidence" value="ECO:0007669"/>
    <property type="project" value="TreeGrafter"/>
</dbReference>
<feature type="domain" description="HTH lysR-type" evidence="5">
    <location>
        <begin position="1"/>
        <end position="59"/>
    </location>
</feature>
<dbReference type="SUPFAM" id="SSF53850">
    <property type="entry name" value="Periplasmic binding protein-like II"/>
    <property type="match status" value="1"/>
</dbReference>
<name>A0A926LDS3_9ACTN</name>
<sequence>MAQLERLRYFVVAAEERNLSRAAKRLYIAQPSLSQQIKRLEGELGVELFKRTRKGLDVTGAGQLLLSRLRPVLLELDDLLAAVHEAGSPAGHLTIGFTPAAGGPLMQRVLRAFAADFPGVTVELKPHDFTDTSAGLRSGLVDVAFVRRPITGAGLRFMDIITEPRVLAVAADDRFADRDVITINEAFDEPWVTMPVDDPAWRDFWLATEYRDRPAEPGPTAATPDASFLSVAAGRGILLTRRSIAARYESEGVRLIDVADVGPSIGAVAWRATHETRLVRAFVTAARRIAMANHGDAAISAPGNPTPASGPPAT</sequence>
<dbReference type="Pfam" id="PF03466">
    <property type="entry name" value="LysR_substrate"/>
    <property type="match status" value="1"/>
</dbReference>
<evidence type="ECO:0000313" key="7">
    <source>
        <dbReference type="Proteomes" id="UP000621210"/>
    </source>
</evidence>
<dbReference type="PANTHER" id="PTHR30346:SF0">
    <property type="entry name" value="HCA OPERON TRANSCRIPTIONAL ACTIVATOR HCAR"/>
    <property type="match status" value="1"/>
</dbReference>
<organism evidence="6 7">
    <name type="scientific">Streptomyces griseicoloratus</name>
    <dbReference type="NCBI Taxonomy" id="2752516"/>
    <lineage>
        <taxon>Bacteria</taxon>
        <taxon>Bacillati</taxon>
        <taxon>Actinomycetota</taxon>
        <taxon>Actinomycetes</taxon>
        <taxon>Kitasatosporales</taxon>
        <taxon>Streptomycetaceae</taxon>
        <taxon>Streptomyces</taxon>
    </lineage>
</organism>
<evidence type="ECO:0000256" key="2">
    <source>
        <dbReference type="ARBA" id="ARBA00023015"/>
    </source>
</evidence>
<dbReference type="InterPro" id="IPR036390">
    <property type="entry name" value="WH_DNA-bd_sf"/>
</dbReference>
<dbReference type="PROSITE" id="PS50931">
    <property type="entry name" value="HTH_LYSR"/>
    <property type="match status" value="1"/>
</dbReference>